<proteinExistence type="predicted"/>
<keyword evidence="2" id="KW-1185">Reference proteome</keyword>
<evidence type="ECO:0000313" key="2">
    <source>
        <dbReference type="Proteomes" id="UP000273405"/>
    </source>
</evidence>
<organism evidence="1 2">
    <name type="scientific">Corallococcus sicarius</name>
    <dbReference type="NCBI Taxonomy" id="2316726"/>
    <lineage>
        <taxon>Bacteria</taxon>
        <taxon>Pseudomonadati</taxon>
        <taxon>Myxococcota</taxon>
        <taxon>Myxococcia</taxon>
        <taxon>Myxococcales</taxon>
        <taxon>Cystobacterineae</taxon>
        <taxon>Myxococcaceae</taxon>
        <taxon>Corallococcus</taxon>
    </lineage>
</organism>
<protein>
    <submittedName>
        <fullName evidence="1">Uncharacterized protein</fullName>
    </submittedName>
</protein>
<reference evidence="2" key="1">
    <citation type="submission" date="2018-09" db="EMBL/GenBank/DDBJ databases">
        <authorList>
            <person name="Livingstone P.G."/>
            <person name="Whitworth D.E."/>
        </authorList>
    </citation>
    <scope>NUCLEOTIDE SEQUENCE [LARGE SCALE GENOMIC DNA]</scope>
    <source>
        <strain evidence="2">CA040B</strain>
    </source>
</reference>
<dbReference type="Proteomes" id="UP000273405">
    <property type="component" value="Unassembled WGS sequence"/>
</dbReference>
<sequence>MTSTLGSPLRIPLLLLGSLLLLAPACRGDGVEDWVTASTEVESVALTAAEPHFERRVLLVARARPDTGAKMSRVDLTFKTEQRWERPASGGSEVHPWFRVRLVDERDGQVLDEGIIIFGEERTPDSLTVWLKRNEEEFSQFEGTYRFVLDRQGPPSAGTIHVNWSGVGEALTDADHLERVEVILSQP</sequence>
<dbReference type="EMBL" id="RAWG01000018">
    <property type="protein sequence ID" value="RKH46741.1"/>
    <property type="molecule type" value="Genomic_DNA"/>
</dbReference>
<gene>
    <name evidence="1" type="ORF">D7X12_04580</name>
</gene>
<name>A0A3A8NWZ8_9BACT</name>
<evidence type="ECO:0000313" key="1">
    <source>
        <dbReference type="EMBL" id="RKH46741.1"/>
    </source>
</evidence>
<comment type="caution">
    <text evidence="1">The sequence shown here is derived from an EMBL/GenBank/DDBJ whole genome shotgun (WGS) entry which is preliminary data.</text>
</comment>
<dbReference type="AlphaFoldDB" id="A0A3A8NWZ8"/>
<accession>A0A3A8NWZ8</accession>